<organism evidence="3 4">
    <name type="scientific">Actinomadura rugatobispora</name>
    <dbReference type="NCBI Taxonomy" id="1994"/>
    <lineage>
        <taxon>Bacteria</taxon>
        <taxon>Bacillati</taxon>
        <taxon>Actinomycetota</taxon>
        <taxon>Actinomycetes</taxon>
        <taxon>Streptosporangiales</taxon>
        <taxon>Thermomonosporaceae</taxon>
        <taxon>Actinomadura</taxon>
    </lineage>
</organism>
<evidence type="ECO:0000259" key="2">
    <source>
        <dbReference type="Pfam" id="PF05378"/>
    </source>
</evidence>
<dbReference type="PANTHER" id="PTHR11365">
    <property type="entry name" value="5-OXOPROLINASE RELATED"/>
    <property type="match status" value="1"/>
</dbReference>
<dbReference type="SUPFAM" id="SSF53067">
    <property type="entry name" value="Actin-like ATPase domain"/>
    <property type="match status" value="1"/>
</dbReference>
<dbReference type="PANTHER" id="PTHR11365:SF23">
    <property type="entry name" value="HYPOTHETICAL 5-OXOPROLINASE (EUROFUNG)-RELATED"/>
    <property type="match status" value="1"/>
</dbReference>
<name>A0ABW1A7D3_9ACTN</name>
<sequence>MTVSVGIDIGGTFTDIIVCPDDGGAATIAKVPTTAHDPGVGLIEGLCQALDAAGASPAEVTSIVHGTTVGTNAVLQHDGARIGIITTEGFQDTLHIGRGKRRQMYDLFTGSDTPDFLCPPERVYGVPGRIAPDGTQIEPLDTDAVASAADELVLRHGVTAIAVSFLFSFVDTRHEQRAREIIEERHPGVIVSLSSRIDPRFREFERLVVTAMDAYIRPLIGRYIAGLRTRLADTGVRVPLQVMESHGGIVASELIEERAVGTLLSGLAGGAAGAAAIGRAAGRPDVLGFDMGGTSTDVAMIVDGQALTHDEGEIGGQPLRLPTVDVHTIGAGGGSVAYVDAAGSLCVGPRSAGSAPGPAAYGWGGTEPTVTDANLLLGFLGEEGLAGGSLRLSRDLAAKAIRQVAERLDMTEVATAWGVHRIACAAMAAAVRVVSVGRGHDPRNFALVASGGAGAMHACTIAADLGIAEILVPPHPGVLSAYGLLTAEVKVPRWRTFQHGTADLDPADLRARLDEIAAAARSDIERAGADPSAITVRLAVDARYVGQSHELTVPVTGGADMVGRLETDFADLHRRLYGQDDPHGRVEITAVRATAAAPGTDHRVGGHGGAPTRTERQVYLPETGGFATVPVLSRAGVTGELAGPAIVTQDDTTILVRSGWRARPAAAGTLILTRPVTGGRDAGH</sequence>
<dbReference type="Proteomes" id="UP001596074">
    <property type="component" value="Unassembled WGS sequence"/>
</dbReference>
<accession>A0ABW1A7D3</accession>
<dbReference type="InterPro" id="IPR008040">
    <property type="entry name" value="Hydant_A_N"/>
</dbReference>
<feature type="domain" description="Hydantoinase/oxoprolinase N-terminal" evidence="2">
    <location>
        <begin position="5"/>
        <end position="184"/>
    </location>
</feature>
<evidence type="ECO:0000259" key="1">
    <source>
        <dbReference type="Pfam" id="PF01968"/>
    </source>
</evidence>
<proteinExistence type="predicted"/>
<dbReference type="InterPro" id="IPR002821">
    <property type="entry name" value="Hydantoinase_A"/>
</dbReference>
<comment type="caution">
    <text evidence="3">The sequence shown here is derived from an EMBL/GenBank/DDBJ whole genome shotgun (WGS) entry which is preliminary data.</text>
</comment>
<dbReference type="InterPro" id="IPR045079">
    <property type="entry name" value="Oxoprolinase-like"/>
</dbReference>
<evidence type="ECO:0000313" key="4">
    <source>
        <dbReference type="Proteomes" id="UP001596074"/>
    </source>
</evidence>
<protein>
    <submittedName>
        <fullName evidence="3">Hydantoinase/oxoprolinase family protein</fullName>
    </submittedName>
</protein>
<dbReference type="Pfam" id="PF05378">
    <property type="entry name" value="Hydant_A_N"/>
    <property type="match status" value="1"/>
</dbReference>
<feature type="domain" description="Hydantoinase A/oxoprolinase" evidence="1">
    <location>
        <begin position="206"/>
        <end position="490"/>
    </location>
</feature>
<evidence type="ECO:0000313" key="3">
    <source>
        <dbReference type="EMBL" id="MFC5750144.1"/>
    </source>
</evidence>
<reference evidence="4" key="1">
    <citation type="journal article" date="2019" name="Int. J. Syst. Evol. Microbiol.">
        <title>The Global Catalogue of Microorganisms (GCM) 10K type strain sequencing project: providing services to taxonomists for standard genome sequencing and annotation.</title>
        <authorList>
            <consortium name="The Broad Institute Genomics Platform"/>
            <consortium name="The Broad Institute Genome Sequencing Center for Infectious Disease"/>
            <person name="Wu L."/>
            <person name="Ma J."/>
        </authorList>
    </citation>
    <scope>NUCLEOTIDE SEQUENCE [LARGE SCALE GENOMIC DNA]</scope>
    <source>
        <strain evidence="4">KCTC 42087</strain>
    </source>
</reference>
<dbReference type="EMBL" id="JBHSON010000050">
    <property type="protein sequence ID" value="MFC5750144.1"/>
    <property type="molecule type" value="Genomic_DNA"/>
</dbReference>
<dbReference type="InterPro" id="IPR043129">
    <property type="entry name" value="ATPase_NBD"/>
</dbReference>
<dbReference type="Pfam" id="PF01968">
    <property type="entry name" value="Hydantoinase_A"/>
    <property type="match status" value="1"/>
</dbReference>
<gene>
    <name evidence="3" type="ORF">ACFPZN_31340</name>
</gene>
<dbReference type="RefSeq" id="WP_378285878.1">
    <property type="nucleotide sequence ID" value="NZ_JBHSON010000050.1"/>
</dbReference>
<keyword evidence="4" id="KW-1185">Reference proteome</keyword>